<organism evidence="3 4">
    <name type="scientific">Eubacterium plexicaudatum ASF492</name>
    <dbReference type="NCBI Taxonomy" id="1235802"/>
    <lineage>
        <taxon>Bacteria</taxon>
        <taxon>Bacillati</taxon>
        <taxon>Bacillota</taxon>
        <taxon>Clostridia</taxon>
        <taxon>Eubacteriales</taxon>
        <taxon>Eubacteriaceae</taxon>
        <taxon>Eubacterium</taxon>
    </lineage>
</organism>
<feature type="domain" description="HAMP" evidence="2">
    <location>
        <begin position="147"/>
        <end position="200"/>
    </location>
</feature>
<dbReference type="EMBL" id="AQFT01000127">
    <property type="protein sequence ID" value="EMZ21771.1"/>
    <property type="molecule type" value="Genomic_DNA"/>
</dbReference>
<name>N2A0S3_9FIRM</name>
<evidence type="ECO:0000256" key="1">
    <source>
        <dbReference type="SAM" id="Phobius"/>
    </source>
</evidence>
<dbReference type="PROSITE" id="PS50885">
    <property type="entry name" value="HAMP"/>
    <property type="match status" value="1"/>
</dbReference>
<keyword evidence="4" id="KW-1185">Reference proteome</keyword>
<dbReference type="PATRIC" id="fig|1235802.3.peg.4642"/>
<dbReference type="InterPro" id="IPR003660">
    <property type="entry name" value="HAMP_dom"/>
</dbReference>
<dbReference type="eggNOG" id="COG0840">
    <property type="taxonomic scope" value="Bacteria"/>
</dbReference>
<evidence type="ECO:0000313" key="3">
    <source>
        <dbReference type="EMBL" id="EMZ21771.1"/>
    </source>
</evidence>
<protein>
    <recommendedName>
        <fullName evidence="2">HAMP domain-containing protein</fullName>
    </recommendedName>
</protein>
<dbReference type="STRING" id="1235802.C823_04372"/>
<evidence type="ECO:0000313" key="4">
    <source>
        <dbReference type="Proteomes" id="UP000012589"/>
    </source>
</evidence>
<dbReference type="GO" id="GO:0007165">
    <property type="term" value="P:signal transduction"/>
    <property type="evidence" value="ECO:0007669"/>
    <property type="project" value="InterPro"/>
</dbReference>
<dbReference type="Gene3D" id="6.10.340.10">
    <property type="match status" value="1"/>
</dbReference>
<keyword evidence="1" id="KW-0812">Transmembrane</keyword>
<dbReference type="PANTHER" id="PTHR32089:SF112">
    <property type="entry name" value="LYSOZYME-LIKE PROTEIN-RELATED"/>
    <property type="match status" value="1"/>
</dbReference>
<dbReference type="CDD" id="cd12912">
    <property type="entry name" value="PDC2_MCP_like"/>
    <property type="match status" value="1"/>
</dbReference>
<dbReference type="GO" id="GO:0016020">
    <property type="term" value="C:membrane"/>
    <property type="evidence" value="ECO:0007669"/>
    <property type="project" value="InterPro"/>
</dbReference>
<comment type="caution">
    <text evidence="3">The sequence shown here is derived from an EMBL/GenBank/DDBJ whole genome shotgun (WGS) entry which is preliminary data.</text>
</comment>
<dbReference type="SUPFAM" id="SSF158472">
    <property type="entry name" value="HAMP domain-like"/>
    <property type="match status" value="1"/>
</dbReference>
<proteinExistence type="predicted"/>
<dbReference type="AlphaFoldDB" id="N2A0S3"/>
<feature type="transmembrane region" description="Helical" evidence="1">
    <location>
        <begin position="124"/>
        <end position="146"/>
    </location>
</feature>
<dbReference type="HOGENOM" id="CLU_1052698_0_0_9"/>
<sequence length="264" mass="29105">MNKETFLNDIVSSIHVGENSHAYMINKNGDTIADITLDTITVQNIEAEAEDDPSLKELANIHAQMREGKNGFGSYKTIRQDENEDKATEQKMFIAYAPVPNTDGWSIAVTAPQKNYLSAAYKAMAINIAVIVISVLISMVISLLLANNIGTPMKACAKRMQLLVEGDLETPIPEIKNKDETGMLTASTASLVEGLGVVIHDISYLLTELSNQNLDIHTHHEESYAGSFQNILLSMRQMKIKLNSIMHQISHSATQVSEASSRFR</sequence>
<gene>
    <name evidence="3" type="ORF">C823_04372</name>
</gene>
<dbReference type="Gene3D" id="3.30.450.20">
    <property type="entry name" value="PAS domain"/>
    <property type="match status" value="1"/>
</dbReference>
<reference evidence="3 4" key="1">
    <citation type="journal article" date="2014" name="Genome Announc.">
        <title>Draft genome sequences of the altered schaedler flora, a defined bacterial community from gnotobiotic mice.</title>
        <authorList>
            <person name="Wannemuehler M.J."/>
            <person name="Overstreet A.M."/>
            <person name="Ward D.V."/>
            <person name="Phillips G.J."/>
        </authorList>
    </citation>
    <scope>NUCLEOTIDE SEQUENCE [LARGE SCALE GENOMIC DNA]</scope>
    <source>
        <strain evidence="3 4">ASF492</strain>
    </source>
</reference>
<evidence type="ECO:0000259" key="2">
    <source>
        <dbReference type="PROSITE" id="PS50885"/>
    </source>
</evidence>
<accession>N2A0S3</accession>
<dbReference type="Proteomes" id="UP000012589">
    <property type="component" value="Unassembled WGS sequence"/>
</dbReference>
<dbReference type="PANTHER" id="PTHR32089">
    <property type="entry name" value="METHYL-ACCEPTING CHEMOTAXIS PROTEIN MCPB"/>
    <property type="match status" value="1"/>
</dbReference>
<keyword evidence="1" id="KW-1133">Transmembrane helix</keyword>
<dbReference type="Pfam" id="PF00672">
    <property type="entry name" value="HAMP"/>
    <property type="match status" value="1"/>
</dbReference>
<keyword evidence="1" id="KW-0472">Membrane</keyword>